<keyword evidence="2" id="KW-0732">Signal</keyword>
<reference evidence="3 4" key="1">
    <citation type="submission" date="2019-02" db="EMBL/GenBank/DDBJ databases">
        <title>Dyella amyloliquefaciens sp. nov., isolated from forest soil.</title>
        <authorList>
            <person name="Gao Z.-H."/>
            <person name="Qiu L.-H."/>
        </authorList>
    </citation>
    <scope>NUCLEOTIDE SEQUENCE [LARGE SCALE GENOMIC DNA]</scope>
    <source>
        <strain evidence="3 4">KACC 12747</strain>
    </source>
</reference>
<dbReference type="InterPro" id="IPR010916">
    <property type="entry name" value="TonB_box_CS"/>
</dbReference>
<evidence type="ECO:0000256" key="1">
    <source>
        <dbReference type="SAM" id="MobiDB-lite"/>
    </source>
</evidence>
<dbReference type="PROSITE" id="PS00430">
    <property type="entry name" value="TONB_DEPENDENT_REC_1"/>
    <property type="match status" value="1"/>
</dbReference>
<evidence type="ECO:0008006" key="5">
    <source>
        <dbReference type="Google" id="ProtNLM"/>
    </source>
</evidence>
<organism evidence="3 4">
    <name type="scientific">Dyella soli</name>
    <dbReference type="NCBI Taxonomy" id="522319"/>
    <lineage>
        <taxon>Bacteria</taxon>
        <taxon>Pseudomonadati</taxon>
        <taxon>Pseudomonadota</taxon>
        <taxon>Gammaproteobacteria</taxon>
        <taxon>Lysobacterales</taxon>
        <taxon>Rhodanobacteraceae</taxon>
        <taxon>Dyella</taxon>
    </lineage>
</organism>
<protein>
    <recommendedName>
        <fullName evidence="5">DUF5666 domain-containing protein</fullName>
    </recommendedName>
</protein>
<name>A0A4R0Z159_9GAMM</name>
<gene>
    <name evidence="3" type="ORF">EZM97_06150</name>
</gene>
<feature type="chain" id="PRO_5020430777" description="DUF5666 domain-containing protein" evidence="2">
    <location>
        <begin position="24"/>
        <end position="219"/>
    </location>
</feature>
<feature type="region of interest" description="Disordered" evidence="1">
    <location>
        <begin position="199"/>
        <end position="219"/>
    </location>
</feature>
<evidence type="ECO:0000313" key="4">
    <source>
        <dbReference type="Proteomes" id="UP000291822"/>
    </source>
</evidence>
<dbReference type="Proteomes" id="UP000291822">
    <property type="component" value="Unassembled WGS sequence"/>
</dbReference>
<dbReference type="RefSeq" id="WP_131150322.1">
    <property type="nucleotide sequence ID" value="NZ_SJTG01000001.1"/>
</dbReference>
<proteinExistence type="predicted"/>
<dbReference type="EMBL" id="SJTG01000001">
    <property type="protein sequence ID" value="TCI12896.1"/>
    <property type="molecule type" value="Genomic_DNA"/>
</dbReference>
<evidence type="ECO:0000256" key="2">
    <source>
        <dbReference type="SAM" id="SignalP"/>
    </source>
</evidence>
<keyword evidence="4" id="KW-1185">Reference proteome</keyword>
<sequence>MIKSYAWLPMAIAVALASTVAVAQEDAAKGAATTSTTAPRAVGETIVVHATVINVDQSTRFVTLKGKDGKEVTVEAGDDVRNLDQLKAGDTVTLKYHRALALDILPAGSVKPDAVVEGGASRAEPGQKPGGVVGQSVTITATLTAIDLQKHTVTLKGPEGNEKTIEVKDPVRQANMAKLKVGDMVRITYIEAVAVEVKGDAAKSKSKGSTSKTKSKDAQ</sequence>
<accession>A0A4R0Z159</accession>
<dbReference type="AlphaFoldDB" id="A0A4R0Z159"/>
<evidence type="ECO:0000313" key="3">
    <source>
        <dbReference type="EMBL" id="TCI12896.1"/>
    </source>
</evidence>
<feature type="signal peptide" evidence="2">
    <location>
        <begin position="1"/>
        <end position="23"/>
    </location>
</feature>
<comment type="caution">
    <text evidence="3">The sequence shown here is derived from an EMBL/GenBank/DDBJ whole genome shotgun (WGS) entry which is preliminary data.</text>
</comment>